<evidence type="ECO:0000313" key="2">
    <source>
        <dbReference type="EMBL" id="QMW77281.1"/>
    </source>
</evidence>
<evidence type="ECO:0000313" key="9">
    <source>
        <dbReference type="Proteomes" id="UP000515789"/>
    </source>
</evidence>
<dbReference type="EMBL" id="CP039126">
    <property type="protein sequence ID" value="QMW79477.1"/>
    <property type="molecule type" value="Genomic_DNA"/>
</dbReference>
<evidence type="ECO:0000313" key="1">
    <source>
        <dbReference type="EMBL" id="QMW77274.1"/>
    </source>
</evidence>
<dbReference type="EMBL" id="CP039126">
    <property type="protein sequence ID" value="QMW77281.1"/>
    <property type="molecule type" value="Genomic_DNA"/>
</dbReference>
<dbReference type="EMBL" id="CP039126">
    <property type="protein sequence ID" value="QMW79967.1"/>
    <property type="molecule type" value="Genomic_DNA"/>
</dbReference>
<organism evidence="2 9">
    <name type="scientific">Blautia producta</name>
    <dbReference type="NCBI Taxonomy" id="33035"/>
    <lineage>
        <taxon>Bacteria</taxon>
        <taxon>Bacillati</taxon>
        <taxon>Bacillota</taxon>
        <taxon>Clostridia</taxon>
        <taxon>Lachnospirales</taxon>
        <taxon>Lachnospiraceae</taxon>
        <taxon>Blautia</taxon>
    </lineage>
</organism>
<sequence>MNELSLKTQMSIQKWLDIIHRCRESGLSNRQWCQENGIQLKSYYYWLSKIRKLAIEQIPRKTSAPPSLPSTVSRSASITFAEIPVKRNYSREADPITIHIGNASIEIPTDAPDPLIQSIVRTVSQC</sequence>
<evidence type="ECO:0000313" key="7">
    <source>
        <dbReference type="EMBL" id="QMW80504.1"/>
    </source>
</evidence>
<dbReference type="EMBL" id="CP039126">
    <property type="protein sequence ID" value="QMW79470.1"/>
    <property type="molecule type" value="Genomic_DNA"/>
</dbReference>
<evidence type="ECO:0000313" key="3">
    <source>
        <dbReference type="EMBL" id="QMW78728.1"/>
    </source>
</evidence>
<evidence type="ECO:0000313" key="4">
    <source>
        <dbReference type="EMBL" id="QMW79470.1"/>
    </source>
</evidence>
<gene>
    <name evidence="1" type="ORF">E5259_06535</name>
    <name evidence="2" type="ORF">E5259_06570</name>
    <name evidence="3" type="ORF">E5259_14645</name>
    <name evidence="4" type="ORF">E5259_18695</name>
    <name evidence="5" type="ORF">E5259_18730</name>
    <name evidence="6" type="ORF">E5259_21565</name>
    <name evidence="7" type="ORF">E5259_24545</name>
    <name evidence="8" type="ORF">E5259_25155</name>
</gene>
<dbReference type="GeneID" id="75055307"/>
<dbReference type="RefSeq" id="WP_029471678.1">
    <property type="nucleotide sequence ID" value="NZ_AP031416.1"/>
</dbReference>
<reference evidence="2 9" key="1">
    <citation type="submission" date="2019-04" db="EMBL/GenBank/DDBJ databases">
        <authorList>
            <person name="Schori C."/>
            <person name="Ahrens C."/>
        </authorList>
    </citation>
    <scope>NUCLEOTIDE SEQUENCE [LARGE SCALE GENOMIC DNA]</scope>
    <source>
        <strain evidence="2 9">DSM 2950</strain>
    </source>
</reference>
<dbReference type="EMBL" id="CP039126">
    <property type="protein sequence ID" value="QMW80504.1"/>
    <property type="molecule type" value="Genomic_DNA"/>
</dbReference>
<dbReference type="Proteomes" id="UP000515789">
    <property type="component" value="Chromosome"/>
</dbReference>
<dbReference type="AlphaFoldDB" id="A0A7G5MRN8"/>
<evidence type="ECO:0000313" key="8">
    <source>
        <dbReference type="EMBL" id="QMW80615.1"/>
    </source>
</evidence>
<dbReference type="EMBL" id="CP039126">
    <property type="protein sequence ID" value="QMW78728.1"/>
    <property type="molecule type" value="Genomic_DNA"/>
</dbReference>
<proteinExistence type="predicted"/>
<protein>
    <submittedName>
        <fullName evidence="2">IS66 family insertion sequence element accessory protein TnpB</fullName>
    </submittedName>
</protein>
<evidence type="ECO:0000313" key="6">
    <source>
        <dbReference type="EMBL" id="QMW79967.1"/>
    </source>
</evidence>
<dbReference type="EMBL" id="CP039126">
    <property type="protein sequence ID" value="QMW80615.1"/>
    <property type="molecule type" value="Genomic_DNA"/>
</dbReference>
<dbReference type="EMBL" id="CP039126">
    <property type="protein sequence ID" value="QMW77274.1"/>
    <property type="molecule type" value="Genomic_DNA"/>
</dbReference>
<accession>A0A7G5MRN8</accession>
<name>A0A7G5MRN8_9FIRM</name>
<dbReference type="NCBIfam" id="NF047593">
    <property type="entry name" value="IS66_ISAeme5_TnpA"/>
    <property type="match status" value="1"/>
</dbReference>
<evidence type="ECO:0000313" key="5">
    <source>
        <dbReference type="EMBL" id="QMW79477.1"/>
    </source>
</evidence>